<dbReference type="EMBL" id="PIPM01000015">
    <property type="protein sequence ID" value="RUO28759.1"/>
    <property type="molecule type" value="Genomic_DNA"/>
</dbReference>
<proteinExistence type="predicted"/>
<dbReference type="Pfam" id="PF07751">
    <property type="entry name" value="Abi_2"/>
    <property type="match status" value="1"/>
</dbReference>
<keyword evidence="2" id="KW-1185">Reference proteome</keyword>
<gene>
    <name evidence="1" type="ORF">CWE11_10680</name>
</gene>
<dbReference type="OrthoDB" id="5363652at2"/>
<name>A0A432WB90_9GAMM</name>
<evidence type="ECO:0000313" key="2">
    <source>
        <dbReference type="Proteomes" id="UP000288405"/>
    </source>
</evidence>
<evidence type="ECO:0008006" key="3">
    <source>
        <dbReference type="Google" id="ProtNLM"/>
    </source>
</evidence>
<dbReference type="RefSeq" id="WP_126777613.1">
    <property type="nucleotide sequence ID" value="NZ_PIPM01000015.1"/>
</dbReference>
<evidence type="ECO:0000313" key="1">
    <source>
        <dbReference type="EMBL" id="RUO28759.1"/>
    </source>
</evidence>
<dbReference type="AlphaFoldDB" id="A0A432WB90"/>
<sequence>MANLPSPPLREFQKIPFDYPDLIGKLRRKGLTVGDSEYAAEQLKRIGYYRFVGYGLPFEEYNSRGQRTGVYASSANFQQIIALYDHDLRLRQVLLAALAEIEIGIRNLINHTLCIRTQKAHWFLDQTLFVESDKFKHSSFLNKIKLATSQSAELGSERQRLRDQFINHYYTNYDSPEFPPGWMIAEVLSLGSWSLLFQHFQESKTRKSISRQLDLSPPTLESWLHSLTYLRNLCAHHGRLAMRHLPLQPAGDKDLPRQKEPCLFNYFGVTWYLLKQFSGNTVWLDQLFDIVDEIDNAEGFYGIPNDWLEDEFWFK</sequence>
<protein>
    <recommendedName>
        <fullName evidence="3">Abortive phage resistance protein</fullName>
    </recommendedName>
</protein>
<organism evidence="1 2">
    <name type="scientific">Aliidiomarina sanyensis</name>
    <dbReference type="NCBI Taxonomy" id="1249555"/>
    <lineage>
        <taxon>Bacteria</taxon>
        <taxon>Pseudomonadati</taxon>
        <taxon>Pseudomonadota</taxon>
        <taxon>Gammaproteobacteria</taxon>
        <taxon>Alteromonadales</taxon>
        <taxon>Idiomarinaceae</taxon>
        <taxon>Aliidiomarina</taxon>
    </lineage>
</organism>
<accession>A0A432WB90</accession>
<comment type="caution">
    <text evidence="1">The sequence shown here is derived from an EMBL/GenBank/DDBJ whole genome shotgun (WGS) entry which is preliminary data.</text>
</comment>
<dbReference type="Proteomes" id="UP000288405">
    <property type="component" value="Unassembled WGS sequence"/>
</dbReference>
<dbReference type="InterPro" id="IPR011664">
    <property type="entry name" value="Abi_system_AbiD/AbiF-like"/>
</dbReference>
<reference evidence="1 2" key="1">
    <citation type="journal article" date="2011" name="Front. Microbiol.">
        <title>Genomic signatures of strain selection and enhancement in Bacillus atrophaeus var. globigii, a historical biowarfare simulant.</title>
        <authorList>
            <person name="Gibbons H.S."/>
            <person name="Broomall S.M."/>
            <person name="McNew L.A."/>
            <person name="Daligault H."/>
            <person name="Chapman C."/>
            <person name="Bruce D."/>
            <person name="Karavis M."/>
            <person name="Krepps M."/>
            <person name="McGregor P.A."/>
            <person name="Hong C."/>
            <person name="Park K.H."/>
            <person name="Akmal A."/>
            <person name="Feldman A."/>
            <person name="Lin J.S."/>
            <person name="Chang W.E."/>
            <person name="Higgs B.W."/>
            <person name="Demirev P."/>
            <person name="Lindquist J."/>
            <person name="Liem A."/>
            <person name="Fochler E."/>
            <person name="Read T.D."/>
            <person name="Tapia R."/>
            <person name="Johnson S."/>
            <person name="Bishop-Lilly K.A."/>
            <person name="Detter C."/>
            <person name="Han C."/>
            <person name="Sozhamannan S."/>
            <person name="Rosenzweig C.N."/>
            <person name="Skowronski E.W."/>
        </authorList>
    </citation>
    <scope>NUCLEOTIDE SEQUENCE [LARGE SCALE GENOMIC DNA]</scope>
    <source>
        <strain evidence="1 2">GYP-17</strain>
    </source>
</reference>